<gene>
    <name evidence="3" type="ORF">G4D64_02070</name>
    <name evidence="2" type="ORF">H1Z61_02075</name>
</gene>
<comment type="caution">
    <text evidence="3">The sequence shown here is derived from an EMBL/GenBank/DDBJ whole genome shotgun (WGS) entry which is preliminary data.</text>
</comment>
<evidence type="ECO:0000256" key="1">
    <source>
        <dbReference type="SAM" id="Phobius"/>
    </source>
</evidence>
<dbReference type="Proteomes" id="UP000570010">
    <property type="component" value="Unassembled WGS sequence"/>
</dbReference>
<sequence length="115" mass="12611">MYMIGKIIVSSIIIGIVTEIARRFPTYGGIVAALPLVSLLSIIWLHVQGEQTTTLSKFILGVLLGFPASAVLLLITYISLKNSIHLVISICFGIGGWFAFLLIQEVMLKYVAEKM</sequence>
<reference evidence="3 4" key="1">
    <citation type="submission" date="2020-02" db="EMBL/GenBank/DDBJ databases">
        <title>Bacillus aquiflavi sp. nov., isolated from yellow water of strong flavor Chinese baijiu in Yibin region of China.</title>
        <authorList>
            <person name="Xie J."/>
        </authorList>
    </citation>
    <scope>NUCLEOTIDE SEQUENCE [LARGE SCALE GENOMIC DNA]</scope>
    <source>
        <strain evidence="3 4">3H-10</strain>
    </source>
</reference>
<organism evidence="3 4">
    <name type="scientific">Bacillus aquiflavi</name>
    <dbReference type="NCBI Taxonomy" id="2672567"/>
    <lineage>
        <taxon>Bacteria</taxon>
        <taxon>Bacillati</taxon>
        <taxon>Bacillota</taxon>
        <taxon>Bacilli</taxon>
        <taxon>Bacillales</taxon>
        <taxon>Bacillaceae</taxon>
        <taxon>Bacillus</taxon>
    </lineage>
</organism>
<keyword evidence="4" id="KW-1185">Reference proteome</keyword>
<keyword evidence="1" id="KW-0812">Transmembrane</keyword>
<dbReference type="Proteomes" id="UP000472971">
    <property type="component" value="Unassembled WGS sequence"/>
</dbReference>
<feature type="transmembrane region" description="Helical" evidence="1">
    <location>
        <begin position="59"/>
        <end position="78"/>
    </location>
</feature>
<evidence type="ECO:0000313" key="2">
    <source>
        <dbReference type="EMBL" id="MBA4535953.1"/>
    </source>
</evidence>
<reference evidence="2 5" key="2">
    <citation type="submission" date="2020-07" db="EMBL/GenBank/DDBJ databases">
        <authorList>
            <person name="Feng H."/>
        </authorList>
    </citation>
    <scope>NUCLEOTIDE SEQUENCE [LARGE SCALE GENOMIC DNA]</scope>
    <source>
        <strain evidence="2">S-12</strain>
        <strain evidence="5">s-12</strain>
    </source>
</reference>
<dbReference type="AlphaFoldDB" id="A0A6B3VSY1"/>
<accession>A0A6B3VSY1</accession>
<feature type="transmembrane region" description="Helical" evidence="1">
    <location>
        <begin position="30"/>
        <end position="47"/>
    </location>
</feature>
<evidence type="ECO:0000313" key="3">
    <source>
        <dbReference type="EMBL" id="NEY80328.1"/>
    </source>
</evidence>
<feature type="transmembrane region" description="Helical" evidence="1">
    <location>
        <begin position="84"/>
        <end position="103"/>
    </location>
</feature>
<keyword evidence="1" id="KW-1133">Transmembrane helix</keyword>
<evidence type="ECO:0000313" key="5">
    <source>
        <dbReference type="Proteomes" id="UP000570010"/>
    </source>
</evidence>
<dbReference type="EMBL" id="JAAIWN010000003">
    <property type="protein sequence ID" value="NEY80328.1"/>
    <property type="molecule type" value="Genomic_DNA"/>
</dbReference>
<feature type="transmembrane region" description="Helical" evidence="1">
    <location>
        <begin position="7"/>
        <end position="24"/>
    </location>
</feature>
<dbReference type="RefSeq" id="WP_163239613.1">
    <property type="nucleotide sequence ID" value="NZ_CP082780.1"/>
</dbReference>
<keyword evidence="1" id="KW-0472">Membrane</keyword>
<name>A0A6B3VSY1_9BACI</name>
<evidence type="ECO:0000313" key="4">
    <source>
        <dbReference type="Proteomes" id="UP000472971"/>
    </source>
</evidence>
<protein>
    <submittedName>
        <fullName evidence="3">DUF3147 family protein</fullName>
    </submittedName>
</protein>
<dbReference type="NCBIfam" id="NF006750">
    <property type="entry name" value="PRK09272.1-3"/>
    <property type="match status" value="1"/>
</dbReference>
<dbReference type="EMBL" id="JACEIO010000003">
    <property type="protein sequence ID" value="MBA4535953.1"/>
    <property type="molecule type" value="Genomic_DNA"/>
</dbReference>
<proteinExistence type="predicted"/>